<proteinExistence type="predicted"/>
<organism evidence="1 2">
    <name type="scientific">Ascobolus immersus RN42</name>
    <dbReference type="NCBI Taxonomy" id="1160509"/>
    <lineage>
        <taxon>Eukaryota</taxon>
        <taxon>Fungi</taxon>
        <taxon>Dikarya</taxon>
        <taxon>Ascomycota</taxon>
        <taxon>Pezizomycotina</taxon>
        <taxon>Pezizomycetes</taxon>
        <taxon>Pezizales</taxon>
        <taxon>Ascobolaceae</taxon>
        <taxon>Ascobolus</taxon>
    </lineage>
</organism>
<sequence>MIAEFLDLESLENVSLVNGTLYIVARAALSAATFVAPNIGSTAQYLPNLVDLLPYREGPSADDDKYCLWRDRIRQTHFRFTTVDYLFPDSQHDVLFAVKMYVFHRSFFPYNERVIFDFTALEVLPPVDMESIPETETRLSVNANTIKRILEHFLDTSDRSWEKIIIRTAGYRHHGDRLFIERYRGPYIQRDDARFDATFFSEMFPMQRPVSLFGEPSDRSPFEKNMVGMKLIYQSAGTPLVHRSEKSAWRKTFTGLMQKDQEKECSCHLPVFLFHPREPHRVFLSRLHLEGVRILDAVALPKAKKSRMHKAVWNALFAGECQFVRVILDLNRWLKKLVLRNVTLEGKLFERRTVVVRWKDVLKQFVGVVWTELGECRLAELKDGPCGREAHELGKDVLEDYAKQMLESKHRDGIKPIQK</sequence>
<dbReference type="Proteomes" id="UP000275078">
    <property type="component" value="Unassembled WGS sequence"/>
</dbReference>
<evidence type="ECO:0000313" key="1">
    <source>
        <dbReference type="EMBL" id="RPA74319.1"/>
    </source>
</evidence>
<gene>
    <name evidence="1" type="ORF">BJ508DRAFT_418668</name>
</gene>
<accession>A0A3N4HKI1</accession>
<reference evidence="1 2" key="1">
    <citation type="journal article" date="2018" name="Nat. Ecol. Evol.">
        <title>Pezizomycetes genomes reveal the molecular basis of ectomycorrhizal truffle lifestyle.</title>
        <authorList>
            <person name="Murat C."/>
            <person name="Payen T."/>
            <person name="Noel B."/>
            <person name="Kuo A."/>
            <person name="Morin E."/>
            <person name="Chen J."/>
            <person name="Kohler A."/>
            <person name="Krizsan K."/>
            <person name="Balestrini R."/>
            <person name="Da Silva C."/>
            <person name="Montanini B."/>
            <person name="Hainaut M."/>
            <person name="Levati E."/>
            <person name="Barry K.W."/>
            <person name="Belfiori B."/>
            <person name="Cichocki N."/>
            <person name="Clum A."/>
            <person name="Dockter R.B."/>
            <person name="Fauchery L."/>
            <person name="Guy J."/>
            <person name="Iotti M."/>
            <person name="Le Tacon F."/>
            <person name="Lindquist E.A."/>
            <person name="Lipzen A."/>
            <person name="Malagnac F."/>
            <person name="Mello A."/>
            <person name="Molinier V."/>
            <person name="Miyauchi S."/>
            <person name="Poulain J."/>
            <person name="Riccioni C."/>
            <person name="Rubini A."/>
            <person name="Sitrit Y."/>
            <person name="Splivallo R."/>
            <person name="Traeger S."/>
            <person name="Wang M."/>
            <person name="Zifcakova L."/>
            <person name="Wipf D."/>
            <person name="Zambonelli A."/>
            <person name="Paolocci F."/>
            <person name="Nowrousian M."/>
            <person name="Ottonello S."/>
            <person name="Baldrian P."/>
            <person name="Spatafora J.W."/>
            <person name="Henrissat B."/>
            <person name="Nagy L.G."/>
            <person name="Aury J.M."/>
            <person name="Wincker P."/>
            <person name="Grigoriev I.V."/>
            <person name="Bonfante P."/>
            <person name="Martin F.M."/>
        </authorList>
    </citation>
    <scope>NUCLEOTIDE SEQUENCE [LARGE SCALE GENOMIC DNA]</scope>
    <source>
        <strain evidence="1 2">RN42</strain>
    </source>
</reference>
<name>A0A3N4HKI1_ASCIM</name>
<keyword evidence="2" id="KW-1185">Reference proteome</keyword>
<evidence type="ECO:0000313" key="2">
    <source>
        <dbReference type="Proteomes" id="UP000275078"/>
    </source>
</evidence>
<dbReference type="AlphaFoldDB" id="A0A3N4HKI1"/>
<protein>
    <submittedName>
        <fullName evidence="1">Uncharacterized protein</fullName>
    </submittedName>
</protein>
<dbReference type="EMBL" id="ML119793">
    <property type="protein sequence ID" value="RPA74319.1"/>
    <property type="molecule type" value="Genomic_DNA"/>
</dbReference>